<dbReference type="GO" id="GO:0005524">
    <property type="term" value="F:ATP binding"/>
    <property type="evidence" value="ECO:0007669"/>
    <property type="project" value="UniProtKB-KW"/>
</dbReference>
<keyword evidence="8" id="KW-1185">Reference proteome</keyword>
<dbReference type="InterPro" id="IPR000719">
    <property type="entry name" value="Prot_kinase_dom"/>
</dbReference>
<evidence type="ECO:0000256" key="3">
    <source>
        <dbReference type="ARBA" id="ARBA00022777"/>
    </source>
</evidence>
<dbReference type="GO" id="GO:0005829">
    <property type="term" value="C:cytosol"/>
    <property type="evidence" value="ECO:0007669"/>
    <property type="project" value="TreeGrafter"/>
</dbReference>
<dbReference type="InterPro" id="IPR008271">
    <property type="entry name" value="Ser/Thr_kinase_AS"/>
</dbReference>
<keyword evidence="4" id="KW-0067">ATP-binding</keyword>
<dbReference type="OMA" id="AYLIMED"/>
<protein>
    <recommendedName>
        <fullName evidence="6">Protein kinase domain-containing protein</fullName>
    </recommendedName>
</protein>
<evidence type="ECO:0000256" key="5">
    <source>
        <dbReference type="SAM" id="MobiDB-lite"/>
    </source>
</evidence>
<dbReference type="InterPro" id="IPR045269">
    <property type="entry name" value="Atg1-like"/>
</dbReference>
<feature type="domain" description="Protein kinase" evidence="6">
    <location>
        <begin position="9"/>
        <end position="243"/>
    </location>
</feature>
<organism evidence="7 8">
    <name type="scientific">Paramecium octaurelia</name>
    <dbReference type="NCBI Taxonomy" id="43137"/>
    <lineage>
        <taxon>Eukaryota</taxon>
        <taxon>Sar</taxon>
        <taxon>Alveolata</taxon>
        <taxon>Ciliophora</taxon>
        <taxon>Intramacronucleata</taxon>
        <taxon>Oligohymenophorea</taxon>
        <taxon>Peniculida</taxon>
        <taxon>Parameciidae</taxon>
        <taxon>Paramecium</taxon>
    </lineage>
</organism>
<gene>
    <name evidence="7" type="ORF">POCTA_138.1.T0800024</name>
</gene>
<feature type="compositionally biased region" description="Polar residues" evidence="5">
    <location>
        <begin position="561"/>
        <end position="580"/>
    </location>
</feature>
<dbReference type="GO" id="GO:0004674">
    <property type="term" value="F:protein serine/threonine kinase activity"/>
    <property type="evidence" value="ECO:0007669"/>
    <property type="project" value="InterPro"/>
</dbReference>
<evidence type="ECO:0000256" key="2">
    <source>
        <dbReference type="ARBA" id="ARBA00022741"/>
    </source>
</evidence>
<keyword evidence="3" id="KW-0418">Kinase</keyword>
<feature type="domain" description="Protein kinase" evidence="6">
    <location>
        <begin position="234"/>
        <end position="516"/>
    </location>
</feature>
<dbReference type="GO" id="GO:0000045">
    <property type="term" value="P:autophagosome assembly"/>
    <property type="evidence" value="ECO:0007669"/>
    <property type="project" value="TreeGrafter"/>
</dbReference>
<reference evidence="7" key="1">
    <citation type="submission" date="2021-01" db="EMBL/GenBank/DDBJ databases">
        <authorList>
            <consortium name="Genoscope - CEA"/>
            <person name="William W."/>
        </authorList>
    </citation>
    <scope>NUCLEOTIDE SEQUENCE</scope>
</reference>
<name>A0A8S1W1Q4_PAROT</name>
<keyword evidence="2" id="KW-0547">Nucleotide-binding</keyword>
<evidence type="ECO:0000313" key="8">
    <source>
        <dbReference type="Proteomes" id="UP000683925"/>
    </source>
</evidence>
<feature type="region of interest" description="Disordered" evidence="5">
    <location>
        <begin position="676"/>
        <end position="701"/>
    </location>
</feature>
<dbReference type="EMBL" id="CAJJDP010000079">
    <property type="protein sequence ID" value="CAD8182873.1"/>
    <property type="molecule type" value="Genomic_DNA"/>
</dbReference>
<keyword evidence="1" id="KW-0808">Transferase</keyword>
<dbReference type="PROSITE" id="PS00108">
    <property type="entry name" value="PROTEIN_KINASE_ST"/>
    <property type="match status" value="1"/>
</dbReference>
<comment type="caution">
    <text evidence="7">The sequence shown here is derived from an EMBL/GenBank/DDBJ whole genome shotgun (WGS) entry which is preliminary data.</text>
</comment>
<evidence type="ECO:0000256" key="1">
    <source>
        <dbReference type="ARBA" id="ARBA00022679"/>
    </source>
</evidence>
<accession>A0A8S1W1Q4</accession>
<dbReference type="GO" id="GO:0010506">
    <property type="term" value="P:regulation of autophagy"/>
    <property type="evidence" value="ECO:0007669"/>
    <property type="project" value="InterPro"/>
</dbReference>
<sequence>MIQAGYNLKQNFTDLGQIGNMQVVEKIKTGELFCNKIIEEEKYNKCKEAIDIIKTIKHKNLVQITEVIVDDLKQEVNIIMVKYGRNLKQLIQKDQEFFKNQDNLEDFIRQIIDGYWQLIEVKVIHRDLKPENILCKEIEINQYEFKISDYGYSKVISSNIPHDMTHFEGNFDYKAPEQAGDDYSFRCDVYSFGLILAEIVLNRKLKEEENKQQLQFQPNVSEEIQKLIRSMLILESSQRISWTQLRLRYFYNKKERHLDKRCRSENVITHEKVWIKPICKIEHGNINNEINEIKINFKLKNNKEQINHIVKVLEILNEYSYGYAYLIMEDCDGDLKELLKKQGNFTYEQILEFLEQLCKGYQFLINQDILHRDLKPENILYIKTDKGYIYKLADFEHSFDLKERKKSANTKTGTLMYQAPEVDENKNYDYQCDIFSLGIIILVLSTSIEISGDQMKIMKKKLKEEICITRILEDSPFELTISTMNQKIKELLMQMIRYNPDRRISWAQLTKNIQDLKQQKQSIQSQFQSNKCSSDFNNRNFQKQQQYQQQKNEQQFNGQNPKIQESTNQEKQAQTQSVKTNFNSNQNQQNNQNSINSQVQGRFQQSQQHPRQSNMANQFEISKQQNQQPQHGRTTLENQPLQQWSIQDQHLEKFPQKQCFNQFTQIKNFQGQFQLPASQDKQAQRQKDELHSNNTFSFPKPEIPDNASQINDKQIHQQVNQNCQDNTGLQQKTQQTSLQLQRLLCGSTNPLSKLPNQQSPKLPTQTQQFSCQFNYVIQNKNDANKSFPNFEGQQQTSKNQCAQVCNNAQPFKFNPISTPQQQQQQQYNKFKYQTQDNKQFQQHQMNFNHSSNLNQGQQKGINQILFTPKGTNPQNN</sequence>
<feature type="region of interest" description="Disordered" evidence="5">
    <location>
        <begin position="542"/>
        <end position="614"/>
    </location>
</feature>
<proteinExistence type="predicted"/>
<evidence type="ECO:0000259" key="6">
    <source>
        <dbReference type="PROSITE" id="PS50011"/>
    </source>
</evidence>
<feature type="compositionally biased region" description="Low complexity" evidence="5">
    <location>
        <begin position="542"/>
        <end position="560"/>
    </location>
</feature>
<dbReference type="PROSITE" id="PS50011">
    <property type="entry name" value="PROTEIN_KINASE_DOM"/>
    <property type="match status" value="2"/>
</dbReference>
<dbReference type="CDD" id="cd00180">
    <property type="entry name" value="PKc"/>
    <property type="match status" value="2"/>
</dbReference>
<dbReference type="SMART" id="SM00220">
    <property type="entry name" value="S_TKc"/>
    <property type="match status" value="2"/>
</dbReference>
<evidence type="ECO:0000313" key="7">
    <source>
        <dbReference type="EMBL" id="CAD8182873.1"/>
    </source>
</evidence>
<dbReference type="AlphaFoldDB" id="A0A8S1W1Q4"/>
<dbReference type="Proteomes" id="UP000683925">
    <property type="component" value="Unassembled WGS sequence"/>
</dbReference>
<dbReference type="GO" id="GO:0000407">
    <property type="term" value="C:phagophore assembly site"/>
    <property type="evidence" value="ECO:0007669"/>
    <property type="project" value="TreeGrafter"/>
</dbReference>
<feature type="compositionally biased region" description="Basic and acidic residues" evidence="5">
    <location>
        <begin position="682"/>
        <end position="691"/>
    </location>
</feature>
<dbReference type="PANTHER" id="PTHR24348:SF22">
    <property type="entry name" value="NON-SPECIFIC SERINE_THREONINE PROTEIN KINASE"/>
    <property type="match status" value="1"/>
</dbReference>
<dbReference type="OrthoDB" id="1911848at2759"/>
<feature type="compositionally biased region" description="Low complexity" evidence="5">
    <location>
        <begin position="581"/>
        <end position="608"/>
    </location>
</feature>
<evidence type="ECO:0000256" key="4">
    <source>
        <dbReference type="ARBA" id="ARBA00022840"/>
    </source>
</evidence>
<dbReference type="GO" id="GO:0005776">
    <property type="term" value="C:autophagosome"/>
    <property type="evidence" value="ECO:0007669"/>
    <property type="project" value="TreeGrafter"/>
</dbReference>
<dbReference type="GO" id="GO:0016020">
    <property type="term" value="C:membrane"/>
    <property type="evidence" value="ECO:0007669"/>
    <property type="project" value="TreeGrafter"/>
</dbReference>
<dbReference type="PANTHER" id="PTHR24348">
    <property type="entry name" value="SERINE/THREONINE-PROTEIN KINASE UNC-51-RELATED"/>
    <property type="match status" value="1"/>
</dbReference>
<dbReference type="Pfam" id="PF00069">
    <property type="entry name" value="Pkinase"/>
    <property type="match status" value="2"/>
</dbReference>